<accession>A0AC61KZ39</accession>
<reference evidence="1" key="1">
    <citation type="submission" date="2018-01" db="EMBL/GenBank/DDBJ databases">
        <authorList>
            <person name="Krukenberg V."/>
        </authorList>
    </citation>
    <scope>NUCLEOTIDE SEQUENCE</scope>
    <source>
        <strain evidence="1">E20ANME2</strain>
    </source>
</reference>
<proteinExistence type="predicted"/>
<comment type="caution">
    <text evidence="1">The sequence shown here is derived from an EMBL/GenBank/DDBJ whole genome shotgun (WGS) entry which is preliminary data.</text>
</comment>
<dbReference type="Proteomes" id="UP000248329">
    <property type="component" value="Unassembled WGS sequence"/>
</dbReference>
<evidence type="ECO:0000313" key="1">
    <source>
        <dbReference type="EMBL" id="PXF57743.1"/>
    </source>
</evidence>
<protein>
    <submittedName>
        <fullName evidence="1">Methanogenesis marker 6 protein</fullName>
    </submittedName>
</protein>
<name>A0AC61KZ39_9EURY</name>
<organism evidence="1 2">
    <name type="scientific">Candidatus Methanogaster sp</name>
    <dbReference type="NCBI Taxonomy" id="3386292"/>
    <lineage>
        <taxon>Archaea</taxon>
        <taxon>Methanobacteriati</taxon>
        <taxon>Methanobacteriota</taxon>
        <taxon>Stenosarchaea group</taxon>
        <taxon>Methanomicrobia</taxon>
        <taxon>Methanosarcinales</taxon>
        <taxon>ANME-2 cluster</taxon>
        <taxon>Candidatus Methanogasteraceae</taxon>
        <taxon>Candidatus Methanogaster</taxon>
    </lineage>
</organism>
<dbReference type="EMBL" id="PQXF01000050">
    <property type="protein sequence ID" value="PXF57743.1"/>
    <property type="molecule type" value="Genomic_DNA"/>
</dbReference>
<sequence>MGKITRLVVLSSELPSEMHLLIYELHADVTIKETCYGMLIHGEEAMVTALTNTIRKIDPGAFIKERGFIPGDPRRCRADRGGGARPGFYSIQKEYAVLPALTRALAKLPYDTPPVPAEKPEKILVARLREIVDAKAGPAAE</sequence>
<gene>
    <name evidence="1" type="ORF">C4B59_14585</name>
</gene>
<evidence type="ECO:0000313" key="2">
    <source>
        <dbReference type="Proteomes" id="UP000248329"/>
    </source>
</evidence>